<evidence type="ECO:0000313" key="1">
    <source>
        <dbReference type="EMBL" id="RIA22626.1"/>
    </source>
</evidence>
<organism evidence="1 2">
    <name type="scientific">Ectopseudomonas oleovorans</name>
    <name type="common">Pseudomonas oleovorans</name>
    <dbReference type="NCBI Taxonomy" id="301"/>
    <lineage>
        <taxon>Bacteria</taxon>
        <taxon>Pseudomonadati</taxon>
        <taxon>Pseudomonadota</taxon>
        <taxon>Gammaproteobacteria</taxon>
        <taxon>Pseudomonadales</taxon>
        <taxon>Pseudomonadaceae</taxon>
        <taxon>Ectopseudomonas</taxon>
    </lineage>
</organism>
<reference evidence="1 2" key="1">
    <citation type="submission" date="2018-08" db="EMBL/GenBank/DDBJ databases">
        <title>Genome sequencing of rice bacterial endophytes.</title>
        <authorList>
            <person name="Venturi V."/>
        </authorList>
    </citation>
    <scope>NUCLEOTIDE SEQUENCE [LARGE SCALE GENOMIC DNA]</scope>
    <source>
        <strain evidence="1 2">E1205</strain>
    </source>
</reference>
<comment type="caution">
    <text evidence="1">The sequence shown here is derived from an EMBL/GenBank/DDBJ whole genome shotgun (WGS) entry which is preliminary data.</text>
</comment>
<dbReference type="EMBL" id="QXDA01000004">
    <property type="protein sequence ID" value="RIA22626.1"/>
    <property type="molecule type" value="Genomic_DNA"/>
</dbReference>
<dbReference type="SUPFAM" id="SSF48452">
    <property type="entry name" value="TPR-like"/>
    <property type="match status" value="1"/>
</dbReference>
<dbReference type="Gene3D" id="1.25.40.10">
    <property type="entry name" value="Tetratricopeptide repeat domain"/>
    <property type="match status" value="1"/>
</dbReference>
<sequence>MALQQTKGSEITDRLNALAEQRERPTPFEVQLFKRDIEKVKQVDLAEYHMLLGMLYSIAGDYQRSVDNHRKSIYQTGDVVDYANFGMSLLRLGKSLDSLEYFQRAFEMSVSAESFTDLLWAMMFAADFSYFDNAVEIYSKAHPHIDVSREPSVLNIRSVRNGLSAASIPEEEFRSAMGLVESVIVDNGYRVLAVSVKPGFFDGVQHVYAEILLVQADEAALVRLNDSIAEALIDSDLVCWDRMVFNATYCPGFQGFEAFEVA</sequence>
<evidence type="ECO:0000313" key="2">
    <source>
        <dbReference type="Proteomes" id="UP000265836"/>
    </source>
</evidence>
<dbReference type="Proteomes" id="UP000265836">
    <property type="component" value="Unassembled WGS sequence"/>
</dbReference>
<protein>
    <recommendedName>
        <fullName evidence="3">Tetratricopeptide repeat protein</fullName>
    </recommendedName>
</protein>
<dbReference type="RefSeq" id="WP_119693780.1">
    <property type="nucleotide sequence ID" value="NZ_QXDA01000004.1"/>
</dbReference>
<name>A0A397MC87_ECTOL</name>
<gene>
    <name evidence="1" type="ORF">DFO61_3316</name>
</gene>
<evidence type="ECO:0008006" key="3">
    <source>
        <dbReference type="Google" id="ProtNLM"/>
    </source>
</evidence>
<dbReference type="AlphaFoldDB" id="A0A397MC87"/>
<accession>A0A397MC87</accession>
<dbReference type="InterPro" id="IPR011990">
    <property type="entry name" value="TPR-like_helical_dom_sf"/>
</dbReference>
<proteinExistence type="predicted"/>